<dbReference type="Proteomes" id="UP000199203">
    <property type="component" value="Unassembled WGS sequence"/>
</dbReference>
<evidence type="ECO:0000313" key="2">
    <source>
        <dbReference type="Proteomes" id="UP000199203"/>
    </source>
</evidence>
<name>A0A1G7F8U6_9FLAO</name>
<evidence type="ECO:0000313" key="1">
    <source>
        <dbReference type="EMBL" id="SDE72322.1"/>
    </source>
</evidence>
<dbReference type="STRING" id="454006.SAMN05421825_0017"/>
<dbReference type="EMBL" id="FNBH01000001">
    <property type="protein sequence ID" value="SDE72322.1"/>
    <property type="molecule type" value="Genomic_DNA"/>
</dbReference>
<accession>A0A1G7F8U6</accession>
<keyword evidence="2" id="KW-1185">Reference proteome</keyword>
<proteinExistence type="predicted"/>
<sequence length="64" mass="7553">METNIEKLQQKKNRLYNELEKVIKEIAIQEDIQHQLQNGAGVGKKSRSNFEREIRAKFRIANNL</sequence>
<gene>
    <name evidence="1" type="ORF">SAMN05421825_0017</name>
</gene>
<dbReference type="AlphaFoldDB" id="A0A1G7F8U6"/>
<protein>
    <submittedName>
        <fullName evidence="1">Uncharacterized protein</fullName>
    </submittedName>
</protein>
<dbReference type="RefSeq" id="WP_089870327.1">
    <property type="nucleotide sequence ID" value="NZ_FNBH01000001.1"/>
</dbReference>
<organism evidence="1 2">
    <name type="scientific">Epilithonimonas hungarica</name>
    <dbReference type="NCBI Taxonomy" id="454006"/>
    <lineage>
        <taxon>Bacteria</taxon>
        <taxon>Pseudomonadati</taxon>
        <taxon>Bacteroidota</taxon>
        <taxon>Flavobacteriia</taxon>
        <taxon>Flavobacteriales</taxon>
        <taxon>Weeksellaceae</taxon>
        <taxon>Chryseobacterium group</taxon>
        <taxon>Epilithonimonas</taxon>
    </lineage>
</organism>
<reference evidence="2" key="1">
    <citation type="submission" date="2016-10" db="EMBL/GenBank/DDBJ databases">
        <authorList>
            <person name="Varghese N."/>
            <person name="Submissions S."/>
        </authorList>
    </citation>
    <scope>NUCLEOTIDE SEQUENCE [LARGE SCALE GENOMIC DNA]</scope>
    <source>
        <strain evidence="2">DSM 19684</strain>
    </source>
</reference>